<sequence>MLKKIIVAVSFSLFMALFSVAKANTMLLQLEAKFKDKVPETALTILNDANIAAEALTAEERARYYFLYGQAYEKSRQLALAIESYDRGIEQVVSLAITDILIDSYLERSFAVYLQTNDPAAYCVDRRKALKYARQHDNQKLLAKTLTQNAYCYYTATTVNKGIALLDEAMAIVDKGEQLDVHRKAVIYNATGSLYRTAGLHQRAYESFNKAYETWKTVDDREDMFNMQHNMISSAIKSGDWDKAKTNIAAQFTLAEQSPEFKDFYFFAYLNAGRVALGTFDYPLAVSHLEQAVAFKDTTQERYFVTSSHLFLALAYMRTGEAEKAARMAAVFKLDKRFPANMSSMTLTADAILAFDDGDYLDAVNTLLKIIDEERENNKTIINNKVIDAALEHNAKLVEFENVLLANKLELKELSLKAATDKERISELKLSIYFLVAVVLLAAIIFLLHSRKVFKGRAQTDYLTGIANRGYTFVAGDRILEKAIKKQQLVSVIIFDIDNFKSINDHYGHHIGDLTIQATTKRIQRWLKEQDLLGRIGGEEFLIILPDTSGEEAAAISERIRKAVASQPFQFDGIKLELTISLGIAVLHEQATTLSELVIEADQALYKAKFSGKNKVYLAWQRA</sequence>
<dbReference type="GO" id="GO:0052621">
    <property type="term" value="F:diguanylate cyclase activity"/>
    <property type="evidence" value="ECO:0007669"/>
    <property type="project" value="UniProtKB-EC"/>
</dbReference>
<dbReference type="SUPFAM" id="SSF55073">
    <property type="entry name" value="Nucleotide cyclase"/>
    <property type="match status" value="1"/>
</dbReference>
<reference evidence="7 8" key="1">
    <citation type="journal article" date="2008" name="PLoS ONE">
        <title>Environmental adaptation: genomic analysis of the piezotolerant and psychrotolerant deep-sea iron reducing bacterium Shewanella piezotolerans WP3.</title>
        <authorList>
            <person name="Wang F."/>
            <person name="Wang J."/>
            <person name="Jian H."/>
            <person name="Zhang B."/>
            <person name="Li S."/>
            <person name="Wang F."/>
            <person name="Zeng X."/>
            <person name="Gao L."/>
            <person name="Bartlett D.H."/>
            <person name="Yu J."/>
            <person name="Hu S."/>
            <person name="Xiao X."/>
        </authorList>
    </citation>
    <scope>NUCLEOTIDE SEQUENCE [LARGE SCALE GENOMIC DNA]</scope>
    <source>
        <strain evidence="8">WP3 / JCM 13877</strain>
    </source>
</reference>
<dbReference type="HOGENOM" id="CLU_022176_2_0_6"/>
<dbReference type="Gene3D" id="1.25.40.10">
    <property type="entry name" value="Tetratricopeptide repeat domain"/>
    <property type="match status" value="1"/>
</dbReference>
<keyword evidence="8" id="KW-1185">Reference proteome</keyword>
<evidence type="ECO:0000256" key="5">
    <source>
        <dbReference type="SAM" id="SignalP"/>
    </source>
</evidence>
<evidence type="ECO:0000256" key="2">
    <source>
        <dbReference type="ARBA" id="ARBA00012528"/>
    </source>
</evidence>
<feature type="chain" id="PRO_5002867017" description="diguanylate cyclase" evidence="5">
    <location>
        <begin position="24"/>
        <end position="623"/>
    </location>
</feature>
<dbReference type="InterPro" id="IPR043128">
    <property type="entry name" value="Rev_trsase/Diguanyl_cyclase"/>
</dbReference>
<gene>
    <name evidence="7" type="ordered locus">swp_4407</name>
</gene>
<keyword evidence="5" id="KW-0732">Signal</keyword>
<keyword evidence="4" id="KW-0812">Transmembrane</keyword>
<dbReference type="InterPro" id="IPR050469">
    <property type="entry name" value="Diguanylate_Cyclase"/>
</dbReference>
<keyword evidence="4" id="KW-1133">Transmembrane helix</keyword>
<dbReference type="KEGG" id="swp:swp_4407"/>
<dbReference type="NCBIfam" id="TIGR00254">
    <property type="entry name" value="GGDEF"/>
    <property type="match status" value="1"/>
</dbReference>
<dbReference type="InterPro" id="IPR011990">
    <property type="entry name" value="TPR-like_helical_dom_sf"/>
</dbReference>
<name>B8CTE3_SHEPW</name>
<protein>
    <recommendedName>
        <fullName evidence="2">diguanylate cyclase</fullName>
        <ecNumber evidence="2">2.7.7.65</ecNumber>
    </recommendedName>
</protein>
<feature type="domain" description="GGDEF" evidence="6">
    <location>
        <begin position="488"/>
        <end position="621"/>
    </location>
</feature>
<feature type="signal peptide" evidence="5">
    <location>
        <begin position="1"/>
        <end position="23"/>
    </location>
</feature>
<comment type="catalytic activity">
    <reaction evidence="3">
        <text>2 GTP = 3',3'-c-di-GMP + 2 diphosphate</text>
        <dbReference type="Rhea" id="RHEA:24898"/>
        <dbReference type="ChEBI" id="CHEBI:33019"/>
        <dbReference type="ChEBI" id="CHEBI:37565"/>
        <dbReference type="ChEBI" id="CHEBI:58805"/>
        <dbReference type="EC" id="2.7.7.65"/>
    </reaction>
</comment>
<dbReference type="CDD" id="cd01949">
    <property type="entry name" value="GGDEF"/>
    <property type="match status" value="1"/>
</dbReference>
<dbReference type="EC" id="2.7.7.65" evidence="2"/>
<accession>B8CTE3</accession>
<dbReference type="AlphaFoldDB" id="B8CTE3"/>
<evidence type="ECO:0000256" key="4">
    <source>
        <dbReference type="SAM" id="Phobius"/>
    </source>
</evidence>
<dbReference type="InterPro" id="IPR000160">
    <property type="entry name" value="GGDEF_dom"/>
</dbReference>
<dbReference type="STRING" id="225849.swp_4407"/>
<dbReference type="InterPro" id="IPR029787">
    <property type="entry name" value="Nucleotide_cyclase"/>
</dbReference>
<dbReference type="PANTHER" id="PTHR45138">
    <property type="entry name" value="REGULATORY COMPONENTS OF SENSORY TRANSDUCTION SYSTEM"/>
    <property type="match status" value="1"/>
</dbReference>
<dbReference type="SMART" id="SM00028">
    <property type="entry name" value="TPR"/>
    <property type="match status" value="4"/>
</dbReference>
<dbReference type="FunFam" id="3.30.70.270:FF:000001">
    <property type="entry name" value="Diguanylate cyclase domain protein"/>
    <property type="match status" value="1"/>
</dbReference>
<keyword evidence="4" id="KW-0472">Membrane</keyword>
<dbReference type="EMBL" id="CP000472">
    <property type="protein sequence ID" value="ACJ31052.1"/>
    <property type="molecule type" value="Genomic_DNA"/>
</dbReference>
<dbReference type="InterPro" id="IPR019734">
    <property type="entry name" value="TPR_rpt"/>
</dbReference>
<dbReference type="Proteomes" id="UP000000753">
    <property type="component" value="Chromosome"/>
</dbReference>
<evidence type="ECO:0000259" key="6">
    <source>
        <dbReference type="PROSITE" id="PS50887"/>
    </source>
</evidence>
<organism evidence="7 8">
    <name type="scientific">Shewanella piezotolerans (strain WP3 / JCM 13877)</name>
    <dbReference type="NCBI Taxonomy" id="225849"/>
    <lineage>
        <taxon>Bacteria</taxon>
        <taxon>Pseudomonadati</taxon>
        <taxon>Pseudomonadota</taxon>
        <taxon>Gammaproteobacteria</taxon>
        <taxon>Alteromonadales</taxon>
        <taxon>Shewanellaceae</taxon>
        <taxon>Shewanella</taxon>
    </lineage>
</organism>
<dbReference type="SUPFAM" id="SSF48452">
    <property type="entry name" value="TPR-like"/>
    <property type="match status" value="2"/>
</dbReference>
<feature type="transmembrane region" description="Helical" evidence="4">
    <location>
        <begin position="430"/>
        <end position="448"/>
    </location>
</feature>
<evidence type="ECO:0000256" key="1">
    <source>
        <dbReference type="ARBA" id="ARBA00001946"/>
    </source>
</evidence>
<dbReference type="RefSeq" id="WP_020914387.1">
    <property type="nucleotide sequence ID" value="NC_011566.1"/>
</dbReference>
<comment type="cofactor">
    <cofactor evidence="1">
        <name>Mg(2+)</name>
        <dbReference type="ChEBI" id="CHEBI:18420"/>
    </cofactor>
</comment>
<dbReference type="eggNOG" id="COG3706">
    <property type="taxonomic scope" value="Bacteria"/>
</dbReference>
<proteinExistence type="predicted"/>
<dbReference type="Pfam" id="PF00990">
    <property type="entry name" value="GGDEF"/>
    <property type="match status" value="1"/>
</dbReference>
<evidence type="ECO:0000313" key="7">
    <source>
        <dbReference type="EMBL" id="ACJ31052.1"/>
    </source>
</evidence>
<dbReference type="PANTHER" id="PTHR45138:SF9">
    <property type="entry name" value="DIGUANYLATE CYCLASE DGCM-RELATED"/>
    <property type="match status" value="1"/>
</dbReference>
<evidence type="ECO:0000256" key="3">
    <source>
        <dbReference type="ARBA" id="ARBA00034247"/>
    </source>
</evidence>
<evidence type="ECO:0000313" key="8">
    <source>
        <dbReference type="Proteomes" id="UP000000753"/>
    </source>
</evidence>
<dbReference type="Gene3D" id="3.30.70.270">
    <property type="match status" value="1"/>
</dbReference>
<dbReference type="PROSITE" id="PS50887">
    <property type="entry name" value="GGDEF"/>
    <property type="match status" value="1"/>
</dbReference>
<dbReference type="Pfam" id="PF13181">
    <property type="entry name" value="TPR_8"/>
    <property type="match status" value="1"/>
</dbReference>
<dbReference type="SMART" id="SM00267">
    <property type="entry name" value="GGDEF"/>
    <property type="match status" value="1"/>
</dbReference>